<feature type="transmembrane region" description="Helical" evidence="8">
    <location>
        <begin position="283"/>
        <end position="307"/>
    </location>
</feature>
<dbReference type="GO" id="GO:0005886">
    <property type="term" value="C:plasma membrane"/>
    <property type="evidence" value="ECO:0007669"/>
    <property type="project" value="UniProtKB-SubCell"/>
</dbReference>
<dbReference type="PANTHER" id="PTHR33908">
    <property type="entry name" value="MANNOSYLTRANSFERASE YKCB-RELATED"/>
    <property type="match status" value="1"/>
</dbReference>
<protein>
    <recommendedName>
        <fullName evidence="9">Glycosyltransferase RgtA/B/C/D-like domain-containing protein</fullName>
    </recommendedName>
</protein>
<feature type="domain" description="Glycosyltransferase RgtA/B/C/D-like" evidence="9">
    <location>
        <begin position="74"/>
        <end position="229"/>
    </location>
</feature>
<feature type="transmembrane region" description="Helical" evidence="8">
    <location>
        <begin position="176"/>
        <end position="202"/>
    </location>
</feature>
<evidence type="ECO:0000256" key="3">
    <source>
        <dbReference type="ARBA" id="ARBA00022676"/>
    </source>
</evidence>
<evidence type="ECO:0000313" key="11">
    <source>
        <dbReference type="Proteomes" id="UP000229966"/>
    </source>
</evidence>
<evidence type="ECO:0000256" key="6">
    <source>
        <dbReference type="ARBA" id="ARBA00022989"/>
    </source>
</evidence>
<proteinExistence type="predicted"/>
<feature type="transmembrane region" description="Helical" evidence="8">
    <location>
        <begin position="314"/>
        <end position="333"/>
    </location>
</feature>
<evidence type="ECO:0000256" key="4">
    <source>
        <dbReference type="ARBA" id="ARBA00022679"/>
    </source>
</evidence>
<comment type="caution">
    <text evidence="10">The sequence shown here is derived from an EMBL/GenBank/DDBJ whole genome shotgun (WGS) entry which is preliminary data.</text>
</comment>
<evidence type="ECO:0000256" key="5">
    <source>
        <dbReference type="ARBA" id="ARBA00022692"/>
    </source>
</evidence>
<sequence length="507" mass="59493">MKKKINWKIVYFTALFIIVTIGAIFRLAYIHQTTTFFYDEATHTQMAWDFYRNGKIPYLGPAFRDFNGIKSYLPPFYYWLITPALMVAGGDPLGIVIEIAIFGIAGIIAIYFFAKELFDKKAGLIAALFSSVNFVVILTERRIWNPNFLIFFTCLFCLFLWKSIMQKIKYLPLTFFLLSLMVSLHASAILFFPITFFLLIIFKRKIKYADTKQLLRISLFSLIAFTIPLVPWLAWEIKHHWLNSTNAWNSLFSAGAPQRLLVDSFRYSLEKFLSMTNTLLTQWAISSNTLNLFLILLLSVVIIFIILNKKRLQFIFCLLIVLFFIVGTTKFSYTIWDYFWTSIIPIMFVIIAGVFSELLNAKKIGFKILFAILIIIFFSFFYIPIHYKTYANFVRARLTRSTDKNFIAENTVLKDMIATLTWAKIDGGDEKYIIERKWKNFYPGFQDGNSYDYLAEWLNINFSDNPKFTYVILEPFNLPLDDNFFSQYKILDEKQFGYLKIYKTIKK</sequence>
<feature type="transmembrane region" description="Helical" evidence="8">
    <location>
        <begin position="214"/>
        <end position="235"/>
    </location>
</feature>
<dbReference type="Proteomes" id="UP000229966">
    <property type="component" value="Unassembled WGS sequence"/>
</dbReference>
<name>A0A2M7CIX9_9BACT</name>
<accession>A0A2M7CIX9</accession>
<dbReference type="InterPro" id="IPR050297">
    <property type="entry name" value="LipidA_mod_glycosyltrf_83"/>
</dbReference>
<feature type="transmembrane region" description="Helical" evidence="8">
    <location>
        <begin position="9"/>
        <end position="29"/>
    </location>
</feature>
<keyword evidence="6 8" id="KW-1133">Transmembrane helix</keyword>
<keyword evidence="7 8" id="KW-0472">Membrane</keyword>
<feature type="transmembrane region" description="Helical" evidence="8">
    <location>
        <begin position="146"/>
        <end position="164"/>
    </location>
</feature>
<reference evidence="11" key="1">
    <citation type="submission" date="2017-09" db="EMBL/GenBank/DDBJ databases">
        <title>Depth-based differentiation of microbial function through sediment-hosted aquifers and enrichment of novel symbionts in the deep terrestrial subsurface.</title>
        <authorList>
            <person name="Probst A.J."/>
            <person name="Ladd B."/>
            <person name="Jarett J.K."/>
            <person name="Geller-Mcgrath D.E."/>
            <person name="Sieber C.M.K."/>
            <person name="Emerson J.B."/>
            <person name="Anantharaman K."/>
            <person name="Thomas B.C."/>
            <person name="Malmstrom R."/>
            <person name="Stieglmeier M."/>
            <person name="Klingl A."/>
            <person name="Woyke T."/>
            <person name="Ryan C.M."/>
            <person name="Banfield J.F."/>
        </authorList>
    </citation>
    <scope>NUCLEOTIDE SEQUENCE [LARGE SCALE GENOMIC DNA]</scope>
</reference>
<dbReference type="Pfam" id="PF13231">
    <property type="entry name" value="PMT_2"/>
    <property type="match status" value="1"/>
</dbReference>
<dbReference type="GO" id="GO:0009103">
    <property type="term" value="P:lipopolysaccharide biosynthetic process"/>
    <property type="evidence" value="ECO:0007669"/>
    <property type="project" value="UniProtKB-ARBA"/>
</dbReference>
<dbReference type="GO" id="GO:0016763">
    <property type="term" value="F:pentosyltransferase activity"/>
    <property type="evidence" value="ECO:0007669"/>
    <property type="project" value="TreeGrafter"/>
</dbReference>
<keyword evidence="3" id="KW-0328">Glycosyltransferase</keyword>
<gene>
    <name evidence="10" type="ORF">COS38_00785</name>
</gene>
<keyword evidence="5 8" id="KW-0812">Transmembrane</keyword>
<dbReference type="AlphaFoldDB" id="A0A2M7CIX9"/>
<keyword evidence="2" id="KW-1003">Cell membrane</keyword>
<feature type="transmembrane region" description="Helical" evidence="8">
    <location>
        <begin position="366"/>
        <end position="385"/>
    </location>
</feature>
<feature type="transmembrane region" description="Helical" evidence="8">
    <location>
        <begin position="95"/>
        <end position="114"/>
    </location>
</feature>
<comment type="subcellular location">
    <subcellularLocation>
        <location evidence="1">Cell membrane</location>
        <topology evidence="1">Multi-pass membrane protein</topology>
    </subcellularLocation>
</comment>
<evidence type="ECO:0000313" key="10">
    <source>
        <dbReference type="EMBL" id="PIV25602.1"/>
    </source>
</evidence>
<evidence type="ECO:0000259" key="9">
    <source>
        <dbReference type="Pfam" id="PF13231"/>
    </source>
</evidence>
<dbReference type="EMBL" id="PEUM01000021">
    <property type="protein sequence ID" value="PIV25602.1"/>
    <property type="molecule type" value="Genomic_DNA"/>
</dbReference>
<evidence type="ECO:0000256" key="1">
    <source>
        <dbReference type="ARBA" id="ARBA00004651"/>
    </source>
</evidence>
<dbReference type="PANTHER" id="PTHR33908:SF11">
    <property type="entry name" value="MEMBRANE PROTEIN"/>
    <property type="match status" value="1"/>
</dbReference>
<organism evidence="10 11">
    <name type="scientific">Candidatus Berkelbacteria bacterium CG03_land_8_20_14_0_80_40_36</name>
    <dbReference type="NCBI Taxonomy" id="1974509"/>
    <lineage>
        <taxon>Bacteria</taxon>
        <taxon>Candidatus Berkelbacteria</taxon>
    </lineage>
</organism>
<dbReference type="InterPro" id="IPR038731">
    <property type="entry name" value="RgtA/B/C-like"/>
</dbReference>
<keyword evidence="4" id="KW-0808">Transferase</keyword>
<feature type="transmembrane region" description="Helical" evidence="8">
    <location>
        <begin position="339"/>
        <end position="359"/>
    </location>
</feature>
<evidence type="ECO:0000256" key="7">
    <source>
        <dbReference type="ARBA" id="ARBA00023136"/>
    </source>
</evidence>
<evidence type="ECO:0000256" key="8">
    <source>
        <dbReference type="SAM" id="Phobius"/>
    </source>
</evidence>
<evidence type="ECO:0000256" key="2">
    <source>
        <dbReference type="ARBA" id="ARBA00022475"/>
    </source>
</evidence>